<feature type="compositionally biased region" description="Basic and acidic residues" evidence="6">
    <location>
        <begin position="209"/>
        <end position="221"/>
    </location>
</feature>
<dbReference type="InterPro" id="IPR027417">
    <property type="entry name" value="P-loop_NTPase"/>
</dbReference>
<feature type="compositionally biased region" description="Polar residues" evidence="6">
    <location>
        <begin position="493"/>
        <end position="506"/>
    </location>
</feature>
<dbReference type="Pfam" id="PF26587">
    <property type="entry name" value="AAA_lid_SMAX1"/>
    <property type="match status" value="1"/>
</dbReference>
<comment type="similarity">
    <text evidence="1">Belongs to the ClpA/ClpB family.</text>
</comment>
<dbReference type="GO" id="GO:0005524">
    <property type="term" value="F:ATP binding"/>
    <property type="evidence" value="ECO:0007669"/>
    <property type="project" value="InterPro"/>
</dbReference>
<dbReference type="PROSITE" id="PS51903">
    <property type="entry name" value="CLP_R"/>
    <property type="match status" value="1"/>
</dbReference>
<comment type="caution">
    <text evidence="9">The sequence shown here is derived from an EMBL/GenBank/DDBJ whole genome shotgun (WGS) entry which is preliminary data.</text>
</comment>
<evidence type="ECO:0000256" key="6">
    <source>
        <dbReference type="SAM" id="MobiDB-lite"/>
    </source>
</evidence>
<feature type="domain" description="Clp R" evidence="7">
    <location>
        <begin position="10"/>
        <end position="172"/>
    </location>
</feature>
<evidence type="ECO:0000256" key="4">
    <source>
        <dbReference type="ARBA" id="ARBA00023163"/>
    </source>
</evidence>
<reference evidence="9" key="1">
    <citation type="journal article" date="2023" name="GigaByte">
        <title>Genome assembly of the bearded iris, Iris pallida Lam.</title>
        <authorList>
            <person name="Bruccoleri R.E."/>
            <person name="Oakeley E.J."/>
            <person name="Faust A.M.E."/>
            <person name="Altorfer M."/>
            <person name="Dessus-Babus S."/>
            <person name="Burckhardt D."/>
            <person name="Oertli M."/>
            <person name="Naumann U."/>
            <person name="Petersen F."/>
            <person name="Wong J."/>
        </authorList>
    </citation>
    <scope>NUCLEOTIDE SEQUENCE</scope>
    <source>
        <strain evidence="9">GSM-AAB239-AS_SAM_17_03QT</strain>
    </source>
</reference>
<evidence type="ECO:0000256" key="3">
    <source>
        <dbReference type="ARBA" id="ARBA00023015"/>
    </source>
</evidence>
<evidence type="ECO:0000313" key="9">
    <source>
        <dbReference type="EMBL" id="KAJ6847843.1"/>
    </source>
</evidence>
<evidence type="ECO:0000313" key="8">
    <source>
        <dbReference type="EMBL" id="KAJ6795883.1"/>
    </source>
</evidence>
<gene>
    <name evidence="9" type="ORF">M6B38_115315</name>
    <name evidence="8" type="ORF">M6B38_223615</name>
</gene>
<reference evidence="9" key="2">
    <citation type="submission" date="2023-04" db="EMBL/GenBank/DDBJ databases">
        <authorList>
            <person name="Bruccoleri R.E."/>
            <person name="Oakeley E.J."/>
            <person name="Faust A.-M."/>
            <person name="Dessus-Babus S."/>
            <person name="Altorfer M."/>
            <person name="Burckhardt D."/>
            <person name="Oertli M."/>
            <person name="Naumann U."/>
            <person name="Petersen F."/>
            <person name="Wong J."/>
        </authorList>
    </citation>
    <scope>NUCLEOTIDE SEQUENCE</scope>
    <source>
        <strain evidence="9">GSM-AAB239-AS_SAM_17_03QT</strain>
        <tissue evidence="9">Leaf</tissue>
    </source>
</reference>
<keyword evidence="10" id="KW-1185">Reference proteome</keyword>
<keyword evidence="3" id="KW-0805">Transcription regulation</keyword>
<dbReference type="Gene3D" id="1.10.1780.10">
    <property type="entry name" value="Clp, N-terminal domain"/>
    <property type="match status" value="1"/>
</dbReference>
<dbReference type="FunFam" id="1.10.1780.10:FF:000005">
    <property type="entry name" value="protein SUPPRESSOR OF MAX2 1"/>
    <property type="match status" value="1"/>
</dbReference>
<evidence type="ECO:0000256" key="2">
    <source>
        <dbReference type="ARBA" id="ARBA00022737"/>
    </source>
</evidence>
<dbReference type="Pfam" id="PF07724">
    <property type="entry name" value="AAA_2"/>
    <property type="match status" value="1"/>
</dbReference>
<protein>
    <submittedName>
        <fullName evidence="9">Protein SMAX1-like</fullName>
    </submittedName>
</protein>
<evidence type="ECO:0000256" key="1">
    <source>
        <dbReference type="ARBA" id="ARBA00008675"/>
    </source>
</evidence>
<dbReference type="CDD" id="cd19499">
    <property type="entry name" value="RecA-like_ClpB_Hsp104-like"/>
    <property type="match status" value="1"/>
</dbReference>
<dbReference type="SUPFAM" id="SSF52540">
    <property type="entry name" value="P-loop containing nucleoside triphosphate hydrolases"/>
    <property type="match status" value="1"/>
</dbReference>
<feature type="compositionally biased region" description="Low complexity" evidence="6">
    <location>
        <begin position="199"/>
        <end position="208"/>
    </location>
</feature>
<dbReference type="InterPro" id="IPR004176">
    <property type="entry name" value="Clp_R_N"/>
</dbReference>
<feature type="compositionally biased region" description="Basic and acidic residues" evidence="6">
    <location>
        <begin position="823"/>
        <end position="835"/>
    </location>
</feature>
<name>A0AAX6I4K2_IRIPA</name>
<dbReference type="InterPro" id="IPR036628">
    <property type="entry name" value="Clp_N_dom_sf"/>
</dbReference>
<sequence>MVMRAGLSTIQQTLAPEAAAVLSSSIAEAAKRSHGQTTPLHVAATLLSSPGGLLRQACIRSHPNSSHPLQCRALELCFSVALDRLPAVNPPSSPDHPPPISNALMAALKRAQAHQRRGCPEQQQSPLLAVKVDLDQLVVSILDDPGVSRVMKEASFSSPAVKATIEHSLAPPLASPSTPAPARLMTPAAPRNLYLNPRLQQQQQQRQQQLDKVDGGSRRKEEVDKVVEIMMRAKRHNPVLVGDTDLNPVMKEVIARIKTIELGCTPQVLSLEEEFASLADRMQIPSKIRELGAGIEGRGGRGLVIDLGDLKWLVEGPKIQQQIISEMGRAAVAEMGSLVKRFVETAGGRVWLVGTAACATYLRCQVYHPTMESQWDLQAVPVAPKSPLPGLFPRLGNTGILSSPAGKNGILSSSVEALALPKGSPPIKQTTIPLRRPSETTTVGTSQRQMLCSLCTESYERELAKLVAKEFEKSSSDWRCEPRPTLPKWLQIATPSSDTKQSSDQFQSKESDELKWKENTEDLLKRWRETCSRLHPDSNPGSLQPNFSLGQDRQPLQTVNLLGQPASPPRSPVKTDLVLGNSKPPETSSWENAHRDRIRNFPECKQDKLSDQRGHKVSSFEDSDSLKRIFKGLIDKVGWQADAASAVSTAIMQVKSGNGKRGVMPKADTWLLFVGPDKVGKRKMAVALSELVFGTGAITISLGSPRTDVDDGESDANFRGKTPLDRIASAIRQNPFSVIVLEDIDQADTVVRGTIRRAIDRGRFPDSNGREVSLGSTIFVLTTNWLPDELKNTMEDSVLRVEEKILNSADCGWQLELSSGGKRRPEWLSKTDQPGKRRKEPNGLGLSLDLNLAAGGSGDEDGGESSWNSSDLTVEHEQEHVRLAIKHTTTSSASDFVHSVDSAVVFKPVDFGPLRRRISESISKKFNAIVGSGRSIQIDDDVLDRMVGSVWISGVGFEEWAERVLVPGMEQLKGKLADDDDSTVIRLSSRSSKPPQRSVLPGNWLPQSVTIS</sequence>
<dbReference type="EMBL" id="JANAVB010041620">
    <property type="protein sequence ID" value="KAJ6795883.1"/>
    <property type="molecule type" value="Genomic_DNA"/>
</dbReference>
<dbReference type="InterPro" id="IPR058954">
    <property type="entry name" value="AAA_lid_SMAX1"/>
</dbReference>
<evidence type="ECO:0000259" key="7">
    <source>
        <dbReference type="PROSITE" id="PS51903"/>
    </source>
</evidence>
<feature type="region of interest" description="Disordered" evidence="6">
    <location>
        <begin position="823"/>
        <end position="845"/>
    </location>
</feature>
<dbReference type="InterPro" id="IPR051650">
    <property type="entry name" value="SL_signaling_regulator"/>
</dbReference>
<feature type="region of interest" description="Disordered" evidence="6">
    <location>
        <begin position="563"/>
        <end position="591"/>
    </location>
</feature>
<dbReference type="Pfam" id="PF23569">
    <property type="entry name" value="NBD_SMAX1"/>
    <property type="match status" value="1"/>
</dbReference>
<evidence type="ECO:0000313" key="10">
    <source>
        <dbReference type="Proteomes" id="UP001140949"/>
    </source>
</evidence>
<dbReference type="GO" id="GO:0016887">
    <property type="term" value="F:ATP hydrolysis activity"/>
    <property type="evidence" value="ECO:0007669"/>
    <property type="project" value="InterPro"/>
</dbReference>
<organism evidence="9 10">
    <name type="scientific">Iris pallida</name>
    <name type="common">Sweet iris</name>
    <dbReference type="NCBI Taxonomy" id="29817"/>
    <lineage>
        <taxon>Eukaryota</taxon>
        <taxon>Viridiplantae</taxon>
        <taxon>Streptophyta</taxon>
        <taxon>Embryophyta</taxon>
        <taxon>Tracheophyta</taxon>
        <taxon>Spermatophyta</taxon>
        <taxon>Magnoliopsida</taxon>
        <taxon>Liliopsida</taxon>
        <taxon>Asparagales</taxon>
        <taxon>Iridaceae</taxon>
        <taxon>Iridoideae</taxon>
        <taxon>Irideae</taxon>
        <taxon>Iris</taxon>
    </lineage>
</organism>
<accession>A0AAX6I4K2</accession>
<dbReference type="InterPro" id="IPR003959">
    <property type="entry name" value="ATPase_AAA_core"/>
</dbReference>
<dbReference type="PANTHER" id="PTHR43572:SF13">
    <property type="entry name" value="PROTEIN SUPPRESSOR OF MAX2 1"/>
    <property type="match status" value="1"/>
</dbReference>
<feature type="region of interest" description="Disordered" evidence="6">
    <location>
        <begin position="199"/>
        <end position="221"/>
    </location>
</feature>
<proteinExistence type="inferred from homology"/>
<dbReference type="InterPro" id="IPR058680">
    <property type="entry name" value="NBD_SMAX1-like"/>
</dbReference>
<evidence type="ECO:0000256" key="5">
    <source>
        <dbReference type="PROSITE-ProRule" id="PRU01251"/>
    </source>
</evidence>
<dbReference type="Gene3D" id="3.40.50.300">
    <property type="entry name" value="P-loop containing nucleotide triphosphate hydrolases"/>
    <property type="match status" value="1"/>
</dbReference>
<feature type="region of interest" description="Disordered" evidence="6">
    <location>
        <begin position="492"/>
        <end position="514"/>
    </location>
</feature>
<dbReference type="Proteomes" id="UP001140949">
    <property type="component" value="Unassembled WGS sequence"/>
</dbReference>
<keyword evidence="2 5" id="KW-0677">Repeat</keyword>
<dbReference type="AlphaFoldDB" id="A0AAX6I4K2"/>
<dbReference type="SUPFAM" id="SSF81923">
    <property type="entry name" value="Double Clp-N motif"/>
    <property type="match status" value="1"/>
</dbReference>
<keyword evidence="4" id="KW-0804">Transcription</keyword>
<dbReference type="EMBL" id="JANAVB010004800">
    <property type="protein sequence ID" value="KAJ6847843.1"/>
    <property type="molecule type" value="Genomic_DNA"/>
</dbReference>
<dbReference type="PANTHER" id="PTHR43572">
    <property type="entry name" value="CHAPERONE PROTEIN CLPD, CHLOROPLASTIC"/>
    <property type="match status" value="1"/>
</dbReference>